<comment type="caution">
    <text evidence="6">The sequence shown here is derived from an EMBL/GenBank/DDBJ whole genome shotgun (WGS) entry which is preliminary data.</text>
</comment>
<dbReference type="CDD" id="cd05797">
    <property type="entry name" value="Ribosomal_L10"/>
    <property type="match status" value="1"/>
</dbReference>
<dbReference type="InterPro" id="IPR043141">
    <property type="entry name" value="Ribosomal_uL10-like_sf"/>
</dbReference>
<dbReference type="GO" id="GO:0006412">
    <property type="term" value="P:translation"/>
    <property type="evidence" value="ECO:0007669"/>
    <property type="project" value="UniProtKB-UniRule"/>
</dbReference>
<comment type="function">
    <text evidence="5">Forms part of the ribosomal stalk, playing a central role in the interaction of the ribosome with GTP-bound translation factors.</text>
</comment>
<keyword evidence="5" id="KW-0694">RNA-binding</keyword>
<comment type="similarity">
    <text evidence="1 5">Belongs to the universal ribosomal protein uL10 family.</text>
</comment>
<dbReference type="InterPro" id="IPR047865">
    <property type="entry name" value="Ribosomal_uL10_bac_type"/>
</dbReference>
<comment type="subunit">
    <text evidence="5">Part of the ribosomal stalk of the 50S ribosomal subunit. The N-terminus interacts with L11 and the large rRNA to form the base of the stalk. The C-terminus forms an elongated spine to which L12 dimers bind in a sequential fashion forming a multimeric L10(L12)X complex.</text>
</comment>
<dbReference type="GO" id="GO:0070180">
    <property type="term" value="F:large ribosomal subunit rRNA binding"/>
    <property type="evidence" value="ECO:0007669"/>
    <property type="project" value="UniProtKB-UniRule"/>
</dbReference>
<keyword evidence="5" id="KW-0699">rRNA-binding</keyword>
<gene>
    <name evidence="5" type="primary">rplJ</name>
    <name evidence="6" type="ORF">UY81_C0027G0004</name>
</gene>
<evidence type="ECO:0000256" key="4">
    <source>
        <dbReference type="ARBA" id="ARBA00035202"/>
    </source>
</evidence>
<dbReference type="InterPro" id="IPR001790">
    <property type="entry name" value="Ribosomal_uL10"/>
</dbReference>
<keyword evidence="3 5" id="KW-0687">Ribonucleoprotein</keyword>
<dbReference type="Proteomes" id="UP000034290">
    <property type="component" value="Unassembled WGS sequence"/>
</dbReference>
<keyword evidence="2 5" id="KW-0689">Ribosomal protein</keyword>
<evidence type="ECO:0000256" key="2">
    <source>
        <dbReference type="ARBA" id="ARBA00022980"/>
    </source>
</evidence>
<evidence type="ECO:0000313" key="7">
    <source>
        <dbReference type="Proteomes" id="UP000034290"/>
    </source>
</evidence>
<dbReference type="Gene3D" id="3.30.70.1730">
    <property type="match status" value="1"/>
</dbReference>
<evidence type="ECO:0000256" key="1">
    <source>
        <dbReference type="ARBA" id="ARBA00008889"/>
    </source>
</evidence>
<evidence type="ECO:0000256" key="3">
    <source>
        <dbReference type="ARBA" id="ARBA00023274"/>
    </source>
</evidence>
<dbReference type="NCBIfam" id="NF000955">
    <property type="entry name" value="PRK00099.1-1"/>
    <property type="match status" value="1"/>
</dbReference>
<dbReference type="GO" id="GO:1990904">
    <property type="term" value="C:ribonucleoprotein complex"/>
    <property type="evidence" value="ECO:0007669"/>
    <property type="project" value="UniProtKB-KW"/>
</dbReference>
<dbReference type="SUPFAM" id="SSF160369">
    <property type="entry name" value="Ribosomal protein L10-like"/>
    <property type="match status" value="1"/>
</dbReference>
<accession>A0A0G1XZ23</accession>
<dbReference type="GO" id="GO:0005840">
    <property type="term" value="C:ribosome"/>
    <property type="evidence" value="ECO:0007669"/>
    <property type="project" value="UniProtKB-KW"/>
</dbReference>
<organism evidence="6 7">
    <name type="scientific">Candidatus Giovannonibacteria bacterium GW2011_GWA2_53_7</name>
    <dbReference type="NCBI Taxonomy" id="1618650"/>
    <lineage>
        <taxon>Bacteria</taxon>
        <taxon>Candidatus Giovannoniibacteriota</taxon>
    </lineage>
</organism>
<proteinExistence type="inferred from homology"/>
<reference evidence="6 7" key="1">
    <citation type="journal article" date="2015" name="Nature">
        <title>rRNA introns, odd ribosomes, and small enigmatic genomes across a large radiation of phyla.</title>
        <authorList>
            <person name="Brown C.T."/>
            <person name="Hug L.A."/>
            <person name="Thomas B.C."/>
            <person name="Sharon I."/>
            <person name="Castelle C.J."/>
            <person name="Singh A."/>
            <person name="Wilkins M.J."/>
            <person name="Williams K.H."/>
            <person name="Banfield J.F."/>
        </authorList>
    </citation>
    <scope>NUCLEOTIDE SEQUENCE [LARGE SCALE GENOMIC DNA]</scope>
</reference>
<dbReference type="AlphaFoldDB" id="A0A0G1XZ23"/>
<name>A0A0G1XZ23_9BACT</name>
<protein>
    <recommendedName>
        <fullName evidence="4 5">Large ribosomal subunit protein uL10</fullName>
    </recommendedName>
</protein>
<dbReference type="PANTHER" id="PTHR11560">
    <property type="entry name" value="39S RIBOSOMAL PROTEIN L10, MITOCHONDRIAL"/>
    <property type="match status" value="1"/>
</dbReference>
<dbReference type="EMBL" id="LCRM01000027">
    <property type="protein sequence ID" value="KKW36438.1"/>
    <property type="molecule type" value="Genomic_DNA"/>
</dbReference>
<evidence type="ECO:0000256" key="5">
    <source>
        <dbReference type="HAMAP-Rule" id="MF_00362"/>
    </source>
</evidence>
<sequence length="167" mass="17931">MAINKTKKVEILAHLDEGLKTAESVAFVNFHGLAVSEVTALRKALREQGVSYYVAKKTLVKRALDAKGVTGEQPELVGELALAWSMDPIAAAKGVHEFAKTHKEHMSLVGGVYQGAYMSKDAITSLASIPSREVMLGQFVGMLNNSIANVVRAFDARAKQMEVSSAA</sequence>
<evidence type="ECO:0000313" key="6">
    <source>
        <dbReference type="EMBL" id="KKW36438.1"/>
    </source>
</evidence>
<dbReference type="Pfam" id="PF00466">
    <property type="entry name" value="Ribosomal_L10"/>
    <property type="match status" value="1"/>
</dbReference>
<dbReference type="InterPro" id="IPR022973">
    <property type="entry name" value="Ribosomal_uL10_bac"/>
</dbReference>
<dbReference type="HAMAP" id="MF_00362">
    <property type="entry name" value="Ribosomal_uL10"/>
    <property type="match status" value="1"/>
</dbReference>